<dbReference type="AlphaFoldDB" id="A0A1G9S0R0"/>
<dbReference type="OrthoDB" id="6664198at2"/>
<protein>
    <submittedName>
        <fullName evidence="1">Uncharacterized protein</fullName>
    </submittedName>
</protein>
<keyword evidence="2" id="KW-1185">Reference proteome</keyword>
<name>A0A1G9S0R0_9SPHI</name>
<dbReference type="RefSeq" id="WP_090703552.1">
    <property type="nucleotide sequence ID" value="NZ_FNHH01000009.1"/>
</dbReference>
<sequence>MNKIVKNVSSMEQIIVNASTGIKYLSEVINELPPNTMFNKGKTGCGGTELELKAKRHSIIIVPYIGLINCKCENKDFHLMGVYSGIQDKDIIAYLNNTEIKYKKIMVTYNSIDRVVRCINKYSDFQIGGVPANAERDFFLLIDEYHLLFNQYDFRNDSITNLLKVFPRFDKVTFMTATPIEQEFMLEELKHFPITKVVWEDVPELNVRLVETKSAINTAVRIIKQRIDNKSFGNIHLFVNSVITIAKIIRACGLHPDIVKIICADKPENQQKLGSVHKISKDLKTPKLINFYTATAFEGVDIFDKEGKTFILSDGKLAHTLIDISTLFIQICGRIRDSEYNNEITHIYSKSHRYNGRDMTYEQYINFTEEQMNEELEYVDWLNNEMDSTKGNGKHKQRTIKKVLSVNLGNDYLKVDENRKVYFDINRVKVDRMNFKINNCYRNSGNLVKFYKDFGFDIKDQLVSDVLKSKPHSRTTFKRLFEEYVLLKHNINQPIGNGEERILFIELERPLVKKAFDTLGVAEVRRMKYSVSNITKKLAIRGDDSENVRVKKVLAGKLAFNTTYKVSKVVAILQNAYDILGLKRKAKSTNLGTWYVIEHNSRRFESEVNRTITILGEKYVLD</sequence>
<dbReference type="SUPFAM" id="SSF52540">
    <property type="entry name" value="P-loop containing nucleoside triphosphate hydrolases"/>
    <property type="match status" value="1"/>
</dbReference>
<evidence type="ECO:0000313" key="1">
    <source>
        <dbReference type="EMBL" id="SDM29004.1"/>
    </source>
</evidence>
<dbReference type="EMBL" id="FNHH01000009">
    <property type="protein sequence ID" value="SDM29004.1"/>
    <property type="molecule type" value="Genomic_DNA"/>
</dbReference>
<evidence type="ECO:0000313" key="2">
    <source>
        <dbReference type="Proteomes" id="UP000199226"/>
    </source>
</evidence>
<organism evidence="1 2">
    <name type="scientific">Daejeonella rubra</name>
    <dbReference type="NCBI Taxonomy" id="990371"/>
    <lineage>
        <taxon>Bacteria</taxon>
        <taxon>Pseudomonadati</taxon>
        <taxon>Bacteroidota</taxon>
        <taxon>Sphingobacteriia</taxon>
        <taxon>Sphingobacteriales</taxon>
        <taxon>Sphingobacteriaceae</taxon>
        <taxon>Daejeonella</taxon>
    </lineage>
</organism>
<dbReference type="Proteomes" id="UP000199226">
    <property type="component" value="Unassembled WGS sequence"/>
</dbReference>
<accession>A0A1G9S0R0</accession>
<proteinExistence type="predicted"/>
<gene>
    <name evidence="1" type="ORF">SAMN05421813_10921</name>
</gene>
<dbReference type="InterPro" id="IPR027417">
    <property type="entry name" value="P-loop_NTPase"/>
</dbReference>
<reference evidence="2" key="1">
    <citation type="submission" date="2016-10" db="EMBL/GenBank/DDBJ databases">
        <authorList>
            <person name="Varghese N."/>
            <person name="Submissions S."/>
        </authorList>
    </citation>
    <scope>NUCLEOTIDE SEQUENCE [LARGE SCALE GENOMIC DNA]</scope>
    <source>
        <strain evidence="2">DSM 24536</strain>
    </source>
</reference>